<keyword evidence="7 12" id="KW-0378">Hydrolase</keyword>
<dbReference type="InterPro" id="IPR000086">
    <property type="entry name" value="NUDIX_hydrolase_dom"/>
</dbReference>
<protein>
    <recommendedName>
        <fullName evidence="11">8-oxo-dGTP diphosphatase</fullName>
        <ecNumber evidence="11">3.6.1.55</ecNumber>
    </recommendedName>
</protein>
<dbReference type="STRING" id="1702221.AALO17_03030"/>
<dbReference type="GO" id="GO:0044715">
    <property type="term" value="F:8-oxo-dGDP phosphatase activity"/>
    <property type="evidence" value="ECO:0007669"/>
    <property type="project" value="TreeGrafter"/>
</dbReference>
<reference evidence="14 15" key="1">
    <citation type="journal article" date="2016" name="Gut Pathog.">
        <title>Whole genome sequencing of "Faecalibaculum rodentium" ALO17, isolated from C57BL/6J laboratory mouse feces.</title>
        <authorList>
            <person name="Lim S."/>
            <person name="Chang D.H."/>
            <person name="Ahn S."/>
            <person name="Kim B.C."/>
        </authorList>
    </citation>
    <scope>NUCLEOTIDE SEQUENCE [LARGE SCALE GENOMIC DNA]</scope>
    <source>
        <strain evidence="14 15">Alo17</strain>
    </source>
</reference>
<evidence type="ECO:0000256" key="9">
    <source>
        <dbReference type="ARBA" id="ARBA00023204"/>
    </source>
</evidence>
<evidence type="ECO:0000256" key="6">
    <source>
        <dbReference type="ARBA" id="ARBA00022763"/>
    </source>
</evidence>
<dbReference type="InterPro" id="IPR020084">
    <property type="entry name" value="NUDIX_hydrolase_CS"/>
</dbReference>
<dbReference type="OrthoDB" id="9810648at2"/>
<evidence type="ECO:0000256" key="5">
    <source>
        <dbReference type="ARBA" id="ARBA00022723"/>
    </source>
</evidence>
<keyword evidence="5" id="KW-0479">Metal-binding</keyword>
<comment type="catalytic activity">
    <reaction evidence="10">
        <text>8-oxo-dGTP + H2O = 8-oxo-dGMP + diphosphate + H(+)</text>
        <dbReference type="Rhea" id="RHEA:31575"/>
        <dbReference type="ChEBI" id="CHEBI:15377"/>
        <dbReference type="ChEBI" id="CHEBI:15378"/>
        <dbReference type="ChEBI" id="CHEBI:33019"/>
        <dbReference type="ChEBI" id="CHEBI:63224"/>
        <dbReference type="ChEBI" id="CHEBI:77896"/>
        <dbReference type="EC" id="3.6.1.55"/>
    </reaction>
</comment>
<evidence type="ECO:0000256" key="11">
    <source>
        <dbReference type="ARBA" id="ARBA00038905"/>
    </source>
</evidence>
<keyword evidence="3" id="KW-0515">Mutator protein</keyword>
<sequence>MKTIRVCAAILENDAGDIWCAQRGYGAFRGLYEFPGGKLEPGETPEQALVREIREELGCGIRVERFFMKAEYDYPDFHLDMDCYLCRFAGEPHLLEHMDGRFMPLDRIMELPWIPADVQIVQKLLRERQTSAD</sequence>
<keyword evidence="8" id="KW-0460">Magnesium</keyword>
<dbReference type="EC" id="3.6.1.55" evidence="11"/>
<keyword evidence="9" id="KW-0234">DNA repair</keyword>
<evidence type="ECO:0000259" key="13">
    <source>
        <dbReference type="PROSITE" id="PS51462"/>
    </source>
</evidence>
<evidence type="ECO:0000313" key="14">
    <source>
        <dbReference type="EMBL" id="AMK53437.1"/>
    </source>
</evidence>
<dbReference type="PRINTS" id="PR00502">
    <property type="entry name" value="NUDIXFAMILY"/>
</dbReference>
<dbReference type="EMBL" id="CP011391">
    <property type="protein sequence ID" value="AMK53437.1"/>
    <property type="molecule type" value="Genomic_DNA"/>
</dbReference>
<organism evidence="14 15">
    <name type="scientific">Faecalibaculum rodentium</name>
    <dbReference type="NCBI Taxonomy" id="1702221"/>
    <lineage>
        <taxon>Bacteria</taxon>
        <taxon>Bacillati</taxon>
        <taxon>Bacillota</taxon>
        <taxon>Erysipelotrichia</taxon>
        <taxon>Erysipelotrichales</taxon>
        <taxon>Erysipelotrichaceae</taxon>
        <taxon>Faecalibaculum</taxon>
    </lineage>
</organism>
<comment type="similarity">
    <text evidence="2 12">Belongs to the Nudix hydrolase family.</text>
</comment>
<accession>A0A140DS10</accession>
<evidence type="ECO:0000313" key="15">
    <source>
        <dbReference type="Proteomes" id="UP000069771"/>
    </source>
</evidence>
<dbReference type="GO" id="GO:0044716">
    <property type="term" value="F:8-oxo-GDP phosphatase activity"/>
    <property type="evidence" value="ECO:0007669"/>
    <property type="project" value="TreeGrafter"/>
</dbReference>
<proteinExistence type="inferred from homology"/>
<evidence type="ECO:0000256" key="2">
    <source>
        <dbReference type="ARBA" id="ARBA00005582"/>
    </source>
</evidence>
<dbReference type="GO" id="GO:0035539">
    <property type="term" value="F:8-oxo-7,8-dihydrodeoxyguanosine triphosphate pyrophosphatase activity"/>
    <property type="evidence" value="ECO:0007669"/>
    <property type="project" value="UniProtKB-EC"/>
</dbReference>
<evidence type="ECO:0000256" key="1">
    <source>
        <dbReference type="ARBA" id="ARBA00001946"/>
    </source>
</evidence>
<dbReference type="GO" id="GO:0046872">
    <property type="term" value="F:metal ion binding"/>
    <property type="evidence" value="ECO:0007669"/>
    <property type="project" value="UniProtKB-KW"/>
</dbReference>
<dbReference type="PANTHER" id="PTHR47707">
    <property type="entry name" value="8-OXO-DGTP DIPHOSPHATASE"/>
    <property type="match status" value="1"/>
</dbReference>
<dbReference type="KEGG" id="fro:AALO17_03030"/>
<feature type="domain" description="Nudix hydrolase" evidence="13">
    <location>
        <begin position="2"/>
        <end position="126"/>
    </location>
</feature>
<dbReference type="InterPro" id="IPR047127">
    <property type="entry name" value="MutT-like"/>
</dbReference>
<dbReference type="Proteomes" id="UP000069771">
    <property type="component" value="Chromosome"/>
</dbReference>
<dbReference type="RefSeq" id="WP_067554551.1">
    <property type="nucleotide sequence ID" value="NZ_CAKOCV010000043.1"/>
</dbReference>
<comment type="cofactor">
    <cofactor evidence="1">
        <name>Mg(2+)</name>
        <dbReference type="ChEBI" id="CHEBI:18420"/>
    </cofactor>
</comment>
<evidence type="ECO:0000256" key="10">
    <source>
        <dbReference type="ARBA" id="ARBA00035861"/>
    </source>
</evidence>
<dbReference type="Pfam" id="PF00293">
    <property type="entry name" value="NUDIX"/>
    <property type="match status" value="1"/>
</dbReference>
<dbReference type="Gene3D" id="3.90.79.10">
    <property type="entry name" value="Nucleoside Triphosphate Pyrophosphohydrolase"/>
    <property type="match status" value="1"/>
</dbReference>
<dbReference type="AlphaFoldDB" id="A0A140DS10"/>
<keyword evidence="15" id="KW-1185">Reference proteome</keyword>
<dbReference type="InterPro" id="IPR020476">
    <property type="entry name" value="Nudix_hydrolase"/>
</dbReference>
<evidence type="ECO:0000256" key="7">
    <source>
        <dbReference type="ARBA" id="ARBA00022801"/>
    </source>
</evidence>
<dbReference type="SUPFAM" id="SSF55811">
    <property type="entry name" value="Nudix"/>
    <property type="match status" value="1"/>
</dbReference>
<evidence type="ECO:0000256" key="8">
    <source>
        <dbReference type="ARBA" id="ARBA00022842"/>
    </source>
</evidence>
<dbReference type="PROSITE" id="PS00893">
    <property type="entry name" value="NUDIX_BOX"/>
    <property type="match status" value="1"/>
</dbReference>
<dbReference type="GO" id="GO:0006260">
    <property type="term" value="P:DNA replication"/>
    <property type="evidence" value="ECO:0007669"/>
    <property type="project" value="UniProtKB-KW"/>
</dbReference>
<evidence type="ECO:0000256" key="4">
    <source>
        <dbReference type="ARBA" id="ARBA00022705"/>
    </source>
</evidence>
<dbReference type="CDD" id="cd03425">
    <property type="entry name" value="NUDIX_MutT_NudA_like"/>
    <property type="match status" value="1"/>
</dbReference>
<dbReference type="GO" id="GO:0006281">
    <property type="term" value="P:DNA repair"/>
    <property type="evidence" value="ECO:0007669"/>
    <property type="project" value="UniProtKB-KW"/>
</dbReference>
<evidence type="ECO:0000256" key="3">
    <source>
        <dbReference type="ARBA" id="ARBA00022457"/>
    </source>
</evidence>
<dbReference type="GeneID" id="78477175"/>
<gene>
    <name evidence="14" type="ORF">AALO17_03030</name>
</gene>
<dbReference type="GO" id="GO:0008413">
    <property type="term" value="F:8-oxo-7,8-dihydroguanosine triphosphate pyrophosphatase activity"/>
    <property type="evidence" value="ECO:0007669"/>
    <property type="project" value="TreeGrafter"/>
</dbReference>
<keyword evidence="4" id="KW-0235">DNA replication</keyword>
<dbReference type="InterPro" id="IPR015797">
    <property type="entry name" value="NUDIX_hydrolase-like_dom_sf"/>
</dbReference>
<dbReference type="PANTHER" id="PTHR47707:SF1">
    <property type="entry name" value="NUDIX HYDROLASE FAMILY PROTEIN"/>
    <property type="match status" value="1"/>
</dbReference>
<keyword evidence="6" id="KW-0227">DNA damage</keyword>
<name>A0A140DS10_9FIRM</name>
<evidence type="ECO:0000256" key="12">
    <source>
        <dbReference type="RuleBase" id="RU003476"/>
    </source>
</evidence>
<dbReference type="PROSITE" id="PS51462">
    <property type="entry name" value="NUDIX"/>
    <property type="match status" value="1"/>
</dbReference>